<proteinExistence type="inferred from homology"/>
<dbReference type="Pfam" id="PF03480">
    <property type="entry name" value="DctP"/>
    <property type="match status" value="1"/>
</dbReference>
<dbReference type="PROSITE" id="PS51257">
    <property type="entry name" value="PROKAR_LIPOPROTEIN"/>
    <property type="match status" value="1"/>
</dbReference>
<evidence type="ECO:0000256" key="3">
    <source>
        <dbReference type="ARBA" id="ARBA00022729"/>
    </source>
</evidence>
<evidence type="ECO:0000256" key="2">
    <source>
        <dbReference type="ARBA" id="ARBA00022448"/>
    </source>
</evidence>
<feature type="signal peptide" evidence="4">
    <location>
        <begin position="1"/>
        <end position="34"/>
    </location>
</feature>
<dbReference type="PANTHER" id="PTHR33376">
    <property type="match status" value="1"/>
</dbReference>
<accession>A0ABU2B437</accession>
<dbReference type="Proteomes" id="UP001183794">
    <property type="component" value="Unassembled WGS sequence"/>
</dbReference>
<sequence length="425" mass="46073">MKTDHGRRSWTRWVTSSAALAALALVLTSCGGEAADGDEAAEEQGYEFGAPQEEVNAAIEQLEPVTVTYQIPATSEQSPQANLGTHYKEAVEERSNGQITVELAWNQSVAPYEDLHNALADGRVDMAFTLPSYEPAEFPAFTALNDLLGGDPEPPLTGELVTNLAAAETAWQTPEILTEYEQIGVTPFVPVMASASYYSICSDEVTEPEDWDGLQVRVGSPAALDLVSHLGGSPVSIAGVEAYEALQRGTIDCTLGVLSDAAQGGFFEVAPHLGYPTTTSFPRVAGAILTGAGVEELPVAYQQILFDSFDAYFDGSIKANGKDEAIAQVNELGGSVVEVSPELQEEIQQFADLQRQEVVESGILGEDIVDRLQASREKWADRVEELGYEEQGTLADFDEWYDPEADYRPLAQELFQEVMLEHRPN</sequence>
<dbReference type="Gene3D" id="3.40.190.170">
    <property type="entry name" value="Bacterial extracellular solute-binding protein, family 7"/>
    <property type="match status" value="1"/>
</dbReference>
<comment type="caution">
    <text evidence="5">The sequence shown here is derived from an EMBL/GenBank/DDBJ whole genome shotgun (WGS) entry which is preliminary data.</text>
</comment>
<keyword evidence="3 4" id="KW-0732">Signal</keyword>
<organism evidence="5 6">
    <name type="scientific">Enteractinococcus fodinae</name>
    <dbReference type="NCBI Taxonomy" id="684663"/>
    <lineage>
        <taxon>Bacteria</taxon>
        <taxon>Bacillati</taxon>
        <taxon>Actinomycetota</taxon>
        <taxon>Actinomycetes</taxon>
        <taxon>Micrococcales</taxon>
        <taxon>Micrococcaceae</taxon>
    </lineage>
</organism>
<dbReference type="EMBL" id="JAVDYJ010000001">
    <property type="protein sequence ID" value="MDR7348365.1"/>
    <property type="molecule type" value="Genomic_DNA"/>
</dbReference>
<dbReference type="InterPro" id="IPR038404">
    <property type="entry name" value="TRAP_DctP_sf"/>
</dbReference>
<gene>
    <name evidence="5" type="ORF">J2S62_002622</name>
</gene>
<evidence type="ECO:0000313" key="6">
    <source>
        <dbReference type="Proteomes" id="UP001183794"/>
    </source>
</evidence>
<reference evidence="5 6" key="1">
    <citation type="submission" date="2023-07" db="EMBL/GenBank/DDBJ databases">
        <title>Sequencing the genomes of 1000 actinobacteria strains.</title>
        <authorList>
            <person name="Klenk H.-P."/>
        </authorList>
    </citation>
    <scope>NUCLEOTIDE SEQUENCE [LARGE SCALE GENOMIC DNA]</scope>
    <source>
        <strain evidence="5 6">DSM 22966</strain>
    </source>
</reference>
<feature type="chain" id="PRO_5045843014" evidence="4">
    <location>
        <begin position="35"/>
        <end position="425"/>
    </location>
</feature>
<comment type="similarity">
    <text evidence="1">Belongs to the bacterial solute-binding protein 7 family.</text>
</comment>
<evidence type="ECO:0000256" key="4">
    <source>
        <dbReference type="SAM" id="SignalP"/>
    </source>
</evidence>
<dbReference type="RefSeq" id="WP_310175489.1">
    <property type="nucleotide sequence ID" value="NZ_BAABHE010000002.1"/>
</dbReference>
<protein>
    <submittedName>
        <fullName evidence="5">TRAP-type C4-dicarboxylate transport system substrate-binding protein</fullName>
    </submittedName>
</protein>
<evidence type="ECO:0000256" key="1">
    <source>
        <dbReference type="ARBA" id="ARBA00009023"/>
    </source>
</evidence>
<dbReference type="PANTHER" id="PTHR33376:SF7">
    <property type="entry name" value="C4-DICARBOXYLATE-BINDING PROTEIN DCTB"/>
    <property type="match status" value="1"/>
</dbReference>
<name>A0ABU2B437_9MICC</name>
<evidence type="ECO:0000313" key="5">
    <source>
        <dbReference type="EMBL" id="MDR7348365.1"/>
    </source>
</evidence>
<dbReference type="InterPro" id="IPR018389">
    <property type="entry name" value="DctP_fam"/>
</dbReference>
<keyword evidence="2" id="KW-0813">Transport</keyword>
<keyword evidence="6" id="KW-1185">Reference proteome</keyword>